<evidence type="ECO:0000256" key="1">
    <source>
        <dbReference type="SAM" id="MobiDB-lite"/>
    </source>
</evidence>
<keyword evidence="3" id="KW-1185">Reference proteome</keyword>
<dbReference type="AlphaFoldDB" id="A0A5B8U7P4"/>
<dbReference type="KEGG" id="bsol:FSW04_16200"/>
<name>A0A5B8U7P4_9ACTN</name>
<accession>A0A5B8U7P4</accession>
<reference evidence="2 3" key="1">
    <citation type="journal article" date="2018" name="J. Microbiol.">
        <title>Baekduia soli gen. nov., sp. nov., a novel bacterium isolated from the soil of Baekdu Mountain and proposal of a novel family name, Baekduiaceae fam. nov.</title>
        <authorList>
            <person name="An D.S."/>
            <person name="Siddiqi M.Z."/>
            <person name="Kim K.H."/>
            <person name="Yu H.S."/>
            <person name="Im W.T."/>
        </authorList>
    </citation>
    <scope>NUCLEOTIDE SEQUENCE [LARGE SCALE GENOMIC DNA]</scope>
    <source>
        <strain evidence="2 3">BR7-21</strain>
    </source>
</reference>
<dbReference type="Proteomes" id="UP000321805">
    <property type="component" value="Chromosome"/>
</dbReference>
<protein>
    <submittedName>
        <fullName evidence="2">Uncharacterized protein</fullName>
    </submittedName>
</protein>
<proteinExistence type="predicted"/>
<sequence>MSGALHDELAVLDQAIAEARARTRETQAAAASAHSDAARLTEELTEAFATGDETMAAKLTKAMSKAQAVAGEPWEQRILGAERAANRAQAARDGWVAEHVGGLLAEIEPEASAATDAIVDLVDQLEAARVHWHAVGHRVEALVRAAGWDVRAVPSGEGLDQAIRDTRIALADPPRPLPSNVPQTISIAPYDDPDPDIRDAARAAATRSN</sequence>
<dbReference type="RefSeq" id="WP_146921084.1">
    <property type="nucleotide sequence ID" value="NZ_CP042430.1"/>
</dbReference>
<organism evidence="2 3">
    <name type="scientific">Baekduia soli</name>
    <dbReference type="NCBI Taxonomy" id="496014"/>
    <lineage>
        <taxon>Bacteria</taxon>
        <taxon>Bacillati</taxon>
        <taxon>Actinomycetota</taxon>
        <taxon>Thermoleophilia</taxon>
        <taxon>Solirubrobacterales</taxon>
        <taxon>Baekduiaceae</taxon>
        <taxon>Baekduia</taxon>
    </lineage>
</organism>
<evidence type="ECO:0000313" key="2">
    <source>
        <dbReference type="EMBL" id="QEC48961.1"/>
    </source>
</evidence>
<evidence type="ECO:0000313" key="3">
    <source>
        <dbReference type="Proteomes" id="UP000321805"/>
    </source>
</evidence>
<dbReference type="EMBL" id="CP042430">
    <property type="protein sequence ID" value="QEC48961.1"/>
    <property type="molecule type" value="Genomic_DNA"/>
</dbReference>
<feature type="region of interest" description="Disordered" evidence="1">
    <location>
        <begin position="171"/>
        <end position="209"/>
    </location>
</feature>
<gene>
    <name evidence="2" type="ORF">FSW04_16200</name>
</gene>